<accession>A0A378JU83</accession>
<proteinExistence type="predicted"/>
<dbReference type="PANTHER" id="PTHR43861">
    <property type="entry name" value="TRANS-ACONITATE 2-METHYLTRANSFERASE-RELATED"/>
    <property type="match status" value="1"/>
</dbReference>
<keyword evidence="1" id="KW-0808">Transferase</keyword>
<dbReference type="EMBL" id="UGOG01000001">
    <property type="protein sequence ID" value="STX62006.1"/>
    <property type="molecule type" value="Genomic_DNA"/>
</dbReference>
<dbReference type="Pfam" id="PF13489">
    <property type="entry name" value="Methyltransf_23"/>
    <property type="match status" value="1"/>
</dbReference>
<gene>
    <name evidence="1" type="primary">rsmA</name>
    <name evidence="1" type="ORF">Lmor_0868</name>
    <name evidence="2" type="ORF">NCTC12239_00924</name>
</gene>
<dbReference type="EC" id="2.1.1.182" evidence="1"/>
<dbReference type="EMBL" id="LNYN01000014">
    <property type="protein sequence ID" value="KTD35421.1"/>
    <property type="molecule type" value="Genomic_DNA"/>
</dbReference>
<reference evidence="1 3" key="1">
    <citation type="submission" date="2015-11" db="EMBL/GenBank/DDBJ databases">
        <title>Genomic analysis of 38 Legionella species identifies large and diverse effector repertoires.</title>
        <authorList>
            <person name="Burstein D."/>
            <person name="Amaro F."/>
            <person name="Zusman T."/>
            <person name="Lifshitz Z."/>
            <person name="Cohen O."/>
            <person name="Gilbert J.A."/>
            <person name="Pupko T."/>
            <person name="Shuman H.A."/>
            <person name="Segal G."/>
        </authorList>
    </citation>
    <scope>NUCLEOTIDE SEQUENCE [LARGE SCALE GENOMIC DNA]</scope>
    <source>
        <strain evidence="1 3">ATCC 43877</strain>
    </source>
</reference>
<dbReference type="AlphaFoldDB" id="A0A378JU83"/>
<dbReference type="RefSeq" id="WP_028383553.1">
    <property type="nucleotide sequence ID" value="NZ_CAAAJG010000002.1"/>
</dbReference>
<name>A0A378JU83_9GAMM</name>
<dbReference type="CDD" id="cd02440">
    <property type="entry name" value="AdoMet_MTases"/>
    <property type="match status" value="1"/>
</dbReference>
<evidence type="ECO:0000313" key="3">
    <source>
        <dbReference type="Proteomes" id="UP000054985"/>
    </source>
</evidence>
<dbReference type="Proteomes" id="UP000254040">
    <property type="component" value="Unassembled WGS sequence"/>
</dbReference>
<sequence length="318" mass="35587">MQTISATKKNGVGSLEYQRIAHPHSEQHAMGELSEEHLQKQADFSKTIENPVIFGKFNSEHHYLNTLKLVLSSTHETRNRILFCLNEILPQIPADGSLLDIGPGDGSLTKAIAQHFKQVTLVDVNHNALDNMKELLPLSVNSTQITGSILNVDLKLSQYNLVLLSHMLYYIDPPLWLGIIKSVYQSLKDGGILVIILGGDELGKSELIHHFGGQVLEIDQLAHQCRNTFGDHNVHLYASDESFVTSTQEAMLHIAGFMLADADVTASKDELNRYIIQKLQHSPSHFELTTRQKYIIIKKNSLLMDGLHDSETILPEIQ</sequence>
<evidence type="ECO:0000313" key="2">
    <source>
        <dbReference type="EMBL" id="STX62006.1"/>
    </source>
</evidence>
<keyword evidence="3" id="KW-1185">Reference proteome</keyword>
<evidence type="ECO:0000313" key="1">
    <source>
        <dbReference type="EMBL" id="KTD35421.1"/>
    </source>
</evidence>
<evidence type="ECO:0000313" key="4">
    <source>
        <dbReference type="Proteomes" id="UP000254040"/>
    </source>
</evidence>
<dbReference type="SUPFAM" id="SSF53335">
    <property type="entry name" value="S-adenosyl-L-methionine-dependent methyltransferases"/>
    <property type="match status" value="1"/>
</dbReference>
<dbReference type="GO" id="GO:0052908">
    <property type="term" value="F:16S rRNA (adenine(1518)-N(6)/adenine(1519)-N(6))-dimethyltransferase activity"/>
    <property type="evidence" value="ECO:0007669"/>
    <property type="project" value="UniProtKB-EC"/>
</dbReference>
<dbReference type="OrthoDB" id="268801at2"/>
<protein>
    <submittedName>
        <fullName evidence="2">Biotin biosynthesis protein BioC</fullName>
    </submittedName>
    <submittedName>
        <fullName evidence="1">Ribosomal RNA small subunit methyltransferase A</fullName>
        <ecNumber evidence="1">2.1.1.182</ecNumber>
    </submittedName>
</protein>
<dbReference type="Proteomes" id="UP000054985">
    <property type="component" value="Unassembled WGS sequence"/>
</dbReference>
<dbReference type="InterPro" id="IPR029063">
    <property type="entry name" value="SAM-dependent_MTases_sf"/>
</dbReference>
<dbReference type="Gene3D" id="3.40.50.150">
    <property type="entry name" value="Vaccinia Virus protein VP39"/>
    <property type="match status" value="1"/>
</dbReference>
<dbReference type="STRING" id="39962.Lmor_0868"/>
<organism evidence="2 4">
    <name type="scientific">Legionella moravica</name>
    <dbReference type="NCBI Taxonomy" id="39962"/>
    <lineage>
        <taxon>Bacteria</taxon>
        <taxon>Pseudomonadati</taxon>
        <taxon>Pseudomonadota</taxon>
        <taxon>Gammaproteobacteria</taxon>
        <taxon>Legionellales</taxon>
        <taxon>Legionellaceae</taxon>
        <taxon>Legionella</taxon>
    </lineage>
</organism>
<reference evidence="2 4" key="2">
    <citation type="submission" date="2018-06" db="EMBL/GenBank/DDBJ databases">
        <authorList>
            <consortium name="Pathogen Informatics"/>
            <person name="Doyle S."/>
        </authorList>
    </citation>
    <scope>NUCLEOTIDE SEQUENCE [LARGE SCALE GENOMIC DNA]</scope>
    <source>
        <strain evidence="2 4">NCTC12239</strain>
    </source>
</reference>
<keyword evidence="1" id="KW-0489">Methyltransferase</keyword>